<dbReference type="RefSeq" id="WP_354311965.1">
    <property type="nucleotide sequence ID" value="NZ_JBEPME010000001.1"/>
</dbReference>
<evidence type="ECO:0000313" key="4">
    <source>
        <dbReference type="Proteomes" id="UP001549104"/>
    </source>
</evidence>
<evidence type="ECO:0000256" key="1">
    <source>
        <dbReference type="SAM" id="MobiDB-lite"/>
    </source>
</evidence>
<feature type="compositionally biased region" description="Low complexity" evidence="1">
    <location>
        <begin position="166"/>
        <end position="175"/>
    </location>
</feature>
<keyword evidence="2" id="KW-0812">Transmembrane</keyword>
<dbReference type="Pfam" id="PF09826">
    <property type="entry name" value="Beta_propel"/>
    <property type="match status" value="1"/>
</dbReference>
<dbReference type="Proteomes" id="UP001549104">
    <property type="component" value="Unassembled WGS sequence"/>
</dbReference>
<dbReference type="InterPro" id="IPR019198">
    <property type="entry name" value="Beta_propeller_containing"/>
</dbReference>
<keyword evidence="2" id="KW-0472">Membrane</keyword>
<proteinExistence type="predicted"/>
<accession>A0ABV2K2D0</accession>
<sequence>MRKKVSWLFITAFITVVAISFAFFIDKVTVTASNIALSNQGWHANFSTPLKKEAIGSDDLYITDRNGKQVTAEVTLENAGKTLYVKGLSPGAYTLHVQKNAFNGKVLKSLPIDEIKFTIHETIESIASVKELEAYFERAKSMQQSNPTVTEEREDSATSNTATLESAKSSSSDHSTTNNQVEGVDEADSVKTDGNYIYTVMGNNKVTITDIRDPKKIRKASEIKMEEEFYPSQLFLHGDTLIVLGEKYEPYNNDEDTNEARISRPMNGMTTVRMYNVLNPKTPKLIREIGAEGYLNGARKTGDMLYFVTNVQPNFWIMNEIDGDTLRPRVYDSIVGDDPELIDYKDIAILPGAMEPTYSVITAIDLSSLVEGKVVTKGYLGGSEQLYMSEDNLYLTATIYETNASTSNKMIWNPGTANSELFKFTLNKTTVTFQNSATLKGHLLNQFSMDEHNGYFRAVTTEGNMWDDKKPSKNHLFILDENLNTTGSVEGLAKGERIYSARFMGDKAYMVTFRETDPLFVIDVADPTAPKVLGELKIPGFSNYLHPLDENHLIGFGYETVAEKNPQGGEPLILTMGMKVSLFDVTDFNNPKEKDTEIIGGRGTYSQIQYDHKALFQHEGRNLYGFPVSIYDEIGKDHNIDFQSSGALVYEITPEHGIVLKGDLLKVKSRGEQYGDWEKEIQRMLYSKDILYTVSMKEINNYSLDTYAPIGSLQID</sequence>
<comment type="caution">
    <text evidence="3">The sequence shown here is derived from an EMBL/GenBank/DDBJ whole genome shotgun (WGS) entry which is preliminary data.</text>
</comment>
<dbReference type="SUPFAM" id="SSF50969">
    <property type="entry name" value="YVTN repeat-like/Quinoprotein amine dehydrogenase"/>
    <property type="match status" value="1"/>
</dbReference>
<keyword evidence="2" id="KW-1133">Transmembrane helix</keyword>
<name>A0ABV2K2D0_SPOPS</name>
<evidence type="ECO:0000256" key="2">
    <source>
        <dbReference type="SAM" id="Phobius"/>
    </source>
</evidence>
<dbReference type="InterPro" id="IPR011044">
    <property type="entry name" value="Quino_amine_DH_bsu"/>
</dbReference>
<feature type="transmembrane region" description="Helical" evidence="2">
    <location>
        <begin position="7"/>
        <end position="25"/>
    </location>
</feature>
<evidence type="ECO:0000313" key="3">
    <source>
        <dbReference type="EMBL" id="MET3655229.1"/>
    </source>
</evidence>
<protein>
    <submittedName>
        <fullName evidence="3">Secreted protein with C-terminal beta-propeller domain</fullName>
    </submittedName>
</protein>
<dbReference type="EMBL" id="JBEPME010000001">
    <property type="protein sequence ID" value="MET3655229.1"/>
    <property type="molecule type" value="Genomic_DNA"/>
</dbReference>
<gene>
    <name evidence="3" type="ORF">ABIC55_000313</name>
</gene>
<organism evidence="3 4">
    <name type="scientific">Sporosarcina psychrophila</name>
    <name type="common">Bacillus psychrophilus</name>
    <dbReference type="NCBI Taxonomy" id="1476"/>
    <lineage>
        <taxon>Bacteria</taxon>
        <taxon>Bacillati</taxon>
        <taxon>Bacillota</taxon>
        <taxon>Bacilli</taxon>
        <taxon>Bacillales</taxon>
        <taxon>Caryophanaceae</taxon>
        <taxon>Sporosarcina</taxon>
    </lineage>
</organism>
<keyword evidence="4" id="KW-1185">Reference proteome</keyword>
<reference evidence="3 4" key="1">
    <citation type="submission" date="2024-06" db="EMBL/GenBank/DDBJ databases">
        <title>Sorghum-associated microbial communities from plants grown in Nebraska, USA.</title>
        <authorList>
            <person name="Schachtman D."/>
        </authorList>
    </citation>
    <scope>NUCLEOTIDE SEQUENCE [LARGE SCALE GENOMIC DNA]</scope>
    <source>
        <strain evidence="3 4">1288</strain>
    </source>
</reference>
<feature type="region of interest" description="Disordered" evidence="1">
    <location>
        <begin position="140"/>
        <end position="188"/>
    </location>
</feature>